<proteinExistence type="predicted"/>
<protein>
    <submittedName>
        <fullName evidence="2">DDE Tnp4 domain-containing protein</fullName>
    </submittedName>
</protein>
<evidence type="ECO:0000313" key="2">
    <source>
        <dbReference type="EMBL" id="KAL2542374.1"/>
    </source>
</evidence>
<accession>A0ABD1VYA7</accession>
<evidence type="ECO:0000259" key="1">
    <source>
        <dbReference type="Pfam" id="PF26138"/>
    </source>
</evidence>
<evidence type="ECO:0000313" key="3">
    <source>
        <dbReference type="Proteomes" id="UP001604336"/>
    </source>
</evidence>
<organism evidence="2 3">
    <name type="scientific">Abeliophyllum distichum</name>
    <dbReference type="NCBI Taxonomy" id="126358"/>
    <lineage>
        <taxon>Eukaryota</taxon>
        <taxon>Viridiplantae</taxon>
        <taxon>Streptophyta</taxon>
        <taxon>Embryophyta</taxon>
        <taxon>Tracheophyta</taxon>
        <taxon>Spermatophyta</taxon>
        <taxon>Magnoliopsida</taxon>
        <taxon>eudicotyledons</taxon>
        <taxon>Gunneridae</taxon>
        <taxon>Pentapetalae</taxon>
        <taxon>asterids</taxon>
        <taxon>lamiids</taxon>
        <taxon>Lamiales</taxon>
        <taxon>Oleaceae</taxon>
        <taxon>Forsythieae</taxon>
        <taxon>Abeliophyllum</taxon>
    </lineage>
</organism>
<dbReference type="Proteomes" id="UP001604336">
    <property type="component" value="Unassembled WGS sequence"/>
</dbReference>
<dbReference type="Pfam" id="PF26138">
    <property type="entry name" value="DUF8040"/>
    <property type="match status" value="1"/>
</dbReference>
<dbReference type="AlphaFoldDB" id="A0ABD1VYA7"/>
<dbReference type="EMBL" id="JBFOLK010000001">
    <property type="protein sequence ID" value="KAL2542374.1"/>
    <property type="molecule type" value="Genomic_DNA"/>
</dbReference>
<name>A0ABD1VYA7_9LAMI</name>
<keyword evidence="3" id="KW-1185">Reference proteome</keyword>
<feature type="domain" description="DUF8040" evidence="1">
    <location>
        <begin position="64"/>
        <end position="157"/>
    </location>
</feature>
<dbReference type="InterPro" id="IPR058353">
    <property type="entry name" value="DUF8040"/>
</dbReference>
<reference evidence="3" key="1">
    <citation type="submission" date="2024-07" db="EMBL/GenBank/DDBJ databases">
        <title>Two chromosome-level genome assemblies of Korean endemic species Abeliophyllum distichum and Forsythia ovata (Oleaceae).</title>
        <authorList>
            <person name="Jang H."/>
        </authorList>
    </citation>
    <scope>NUCLEOTIDE SEQUENCE [LARGE SCALE GENOMIC DNA]</scope>
</reference>
<comment type="caution">
    <text evidence="2">The sequence shown here is derived from an EMBL/GenBank/DDBJ whole genome shotgun (WGS) entry which is preliminary data.</text>
</comment>
<sequence>MWLDFDCVLRSYSEDEDEHNEVEYEEQLQEDINIWLEFCRMTDRAVRDYIRNARRRIRRNPRASNGHMFMIEALDGDGQISYHEFRMYPDAFIRFTHVLRNEYGLYNGTEVSIYEQVGMFLCILAHRKGYIHVRTMFRHSLETIGHYFKLVLHAVVKFGGRLIKPEPKYNLSPPHHWPKADKHLMFQVW</sequence>
<gene>
    <name evidence="2" type="ORF">Adt_03352</name>
</gene>